<dbReference type="GO" id="GO:0010972">
    <property type="term" value="P:negative regulation of G2/M transition of mitotic cell cycle"/>
    <property type="evidence" value="ECO:0007669"/>
    <property type="project" value="TreeGrafter"/>
</dbReference>
<dbReference type="EMBL" id="QUQM01000003">
    <property type="protein sequence ID" value="KAA8648472.1"/>
    <property type="molecule type" value="Genomic_DNA"/>
</dbReference>
<feature type="region of interest" description="Disordered" evidence="1">
    <location>
        <begin position="1"/>
        <end position="192"/>
    </location>
</feature>
<dbReference type="VEuPathDB" id="FungiDB:EYZ11_002023"/>
<feature type="compositionally biased region" description="Polar residues" evidence="1">
    <location>
        <begin position="150"/>
        <end position="169"/>
    </location>
</feature>
<evidence type="ECO:0000313" key="3">
    <source>
        <dbReference type="Proteomes" id="UP000324241"/>
    </source>
</evidence>
<organism evidence="2 3">
    <name type="scientific">Aspergillus tanneri</name>
    <dbReference type="NCBI Taxonomy" id="1220188"/>
    <lineage>
        <taxon>Eukaryota</taxon>
        <taxon>Fungi</taxon>
        <taxon>Dikarya</taxon>
        <taxon>Ascomycota</taxon>
        <taxon>Pezizomycotina</taxon>
        <taxon>Eurotiomycetes</taxon>
        <taxon>Eurotiomycetidae</taxon>
        <taxon>Eurotiales</taxon>
        <taxon>Aspergillaceae</taxon>
        <taxon>Aspergillus</taxon>
        <taxon>Aspergillus subgen. Circumdati</taxon>
    </lineage>
</organism>
<dbReference type="InterPro" id="IPR006597">
    <property type="entry name" value="Sel1-like"/>
</dbReference>
<dbReference type="SMART" id="SM00671">
    <property type="entry name" value="SEL1"/>
    <property type="match status" value="3"/>
</dbReference>
<sequence>MPLRDILQKKDKLRGTDSQYATETASASVNPVPDITFIRSDTSTHEVVQPPIYDGDQRYPNHLDPPQSGSSSHRRSLNPFRRSRSPPESQGPQPPSSARGERRLSQLLHRDRRRSNSTSANVPADLPQISSDKGSEQDREAQWEKRATMLVQQNRQFTSSPLSPRSTSGFGPDSVGSRSRSSSHSGILDQEGDLNIQEAIRLHEAGELEKSTDMFRRLAEPSGANNALSQVLYGLALRHGWGCTPDPDKAVTYLSAAASNSALIESQALQAGMKKGGAAKGELVLAMFELGNCFRNGWGVQKDPVAARQYFETAANLGDTDAMNETAWCYLEGFGGKKDKVRARLRPVSRWTKGGLDDIVSGINTCRTCYPLSFR</sequence>
<dbReference type="InterPro" id="IPR052945">
    <property type="entry name" value="Mitotic_Regulator"/>
</dbReference>
<dbReference type="Gene3D" id="1.25.40.10">
    <property type="entry name" value="Tetratricopeptide repeat domain"/>
    <property type="match status" value="1"/>
</dbReference>
<proteinExistence type="predicted"/>
<reference evidence="2 3" key="1">
    <citation type="submission" date="2019-08" db="EMBL/GenBank/DDBJ databases">
        <title>The genome sequence of a newly discovered highly antifungal drug resistant Aspergillus species, Aspergillus tanneri NIH 1004.</title>
        <authorList>
            <person name="Mounaud S."/>
            <person name="Singh I."/>
            <person name="Joardar V."/>
            <person name="Pakala S."/>
            <person name="Pakala S."/>
            <person name="Venepally P."/>
            <person name="Chung J.K."/>
            <person name="Losada L."/>
            <person name="Nierman W.C."/>
        </authorList>
    </citation>
    <scope>NUCLEOTIDE SEQUENCE [LARGE SCALE GENOMIC DNA]</scope>
    <source>
        <strain evidence="2 3">NIH1004</strain>
    </source>
</reference>
<dbReference type="GO" id="GO:0032153">
    <property type="term" value="C:cell division site"/>
    <property type="evidence" value="ECO:0007669"/>
    <property type="project" value="TreeGrafter"/>
</dbReference>
<feature type="compositionally biased region" description="Low complexity" evidence="1">
    <location>
        <begin position="174"/>
        <end position="186"/>
    </location>
</feature>
<dbReference type="PANTHER" id="PTHR43628">
    <property type="entry name" value="ACTIVATOR OF C KINASE PROTEIN 1-RELATED"/>
    <property type="match status" value="1"/>
</dbReference>
<accession>A0A5M9MN62</accession>
<dbReference type="AlphaFoldDB" id="A0A5M9MN62"/>
<evidence type="ECO:0000313" key="2">
    <source>
        <dbReference type="EMBL" id="KAA8648472.1"/>
    </source>
</evidence>
<comment type="caution">
    <text evidence="2">The sequence shown here is derived from an EMBL/GenBank/DDBJ whole genome shotgun (WGS) entry which is preliminary data.</text>
</comment>
<feature type="compositionally biased region" description="Basic and acidic residues" evidence="1">
    <location>
        <begin position="1"/>
        <end position="15"/>
    </location>
</feature>
<feature type="compositionally biased region" description="Basic residues" evidence="1">
    <location>
        <begin position="72"/>
        <end position="84"/>
    </location>
</feature>
<feature type="compositionally biased region" description="Basic and acidic residues" evidence="1">
    <location>
        <begin position="133"/>
        <end position="147"/>
    </location>
</feature>
<feature type="compositionally biased region" description="Polar residues" evidence="1">
    <location>
        <begin position="16"/>
        <end position="29"/>
    </location>
</feature>
<name>A0A5M9MN62_9EURO</name>
<protein>
    <submittedName>
        <fullName evidence="2">Uncharacterized protein</fullName>
    </submittedName>
</protein>
<dbReference type="SUPFAM" id="SSF81901">
    <property type="entry name" value="HCP-like"/>
    <property type="match status" value="1"/>
</dbReference>
<dbReference type="Pfam" id="PF08238">
    <property type="entry name" value="Sel1"/>
    <property type="match status" value="3"/>
</dbReference>
<gene>
    <name evidence="2" type="ORF">ATNIH1004_004357</name>
</gene>
<dbReference type="OrthoDB" id="2148946at2759"/>
<dbReference type="InterPro" id="IPR011990">
    <property type="entry name" value="TPR-like_helical_dom_sf"/>
</dbReference>
<dbReference type="GeneID" id="54327059"/>
<evidence type="ECO:0000256" key="1">
    <source>
        <dbReference type="SAM" id="MobiDB-lite"/>
    </source>
</evidence>
<dbReference type="Proteomes" id="UP000324241">
    <property type="component" value="Unassembled WGS sequence"/>
</dbReference>
<dbReference type="PANTHER" id="PTHR43628:SF1">
    <property type="entry name" value="CHITIN SYNTHASE REGULATORY FACTOR 2-RELATED"/>
    <property type="match status" value="1"/>
</dbReference>
<dbReference type="RefSeq" id="XP_033427833.1">
    <property type="nucleotide sequence ID" value="XM_033569027.1"/>
</dbReference>